<feature type="transmembrane region" description="Helical" evidence="1">
    <location>
        <begin position="66"/>
        <end position="84"/>
    </location>
</feature>
<keyword evidence="3" id="KW-1185">Reference proteome</keyword>
<evidence type="ECO:0000313" key="3">
    <source>
        <dbReference type="Proteomes" id="UP000317940"/>
    </source>
</evidence>
<comment type="caution">
    <text evidence="2">The sequence shown here is derived from an EMBL/GenBank/DDBJ whole genome shotgun (WGS) entry which is preliminary data.</text>
</comment>
<dbReference type="OrthoDB" id="3296935at2"/>
<dbReference type="EMBL" id="VIWT01000002">
    <property type="protein sequence ID" value="TWF91372.1"/>
    <property type="molecule type" value="Genomic_DNA"/>
</dbReference>
<dbReference type="Proteomes" id="UP000317940">
    <property type="component" value="Unassembled WGS sequence"/>
</dbReference>
<keyword evidence="1" id="KW-1133">Transmembrane helix</keyword>
<name>A0A561TW90_9ACTN</name>
<dbReference type="AlphaFoldDB" id="A0A561TW90"/>
<evidence type="ECO:0000256" key="1">
    <source>
        <dbReference type="SAM" id="Phobius"/>
    </source>
</evidence>
<gene>
    <name evidence="2" type="ORF">FHX73_12487</name>
</gene>
<accession>A0A561TW90</accession>
<feature type="transmembrane region" description="Helical" evidence="1">
    <location>
        <begin position="36"/>
        <end position="54"/>
    </location>
</feature>
<reference evidence="2 3" key="1">
    <citation type="submission" date="2019-06" db="EMBL/GenBank/DDBJ databases">
        <title>Sequencing the genomes of 1000 actinobacteria strains.</title>
        <authorList>
            <person name="Klenk H.-P."/>
        </authorList>
    </citation>
    <scope>NUCLEOTIDE SEQUENCE [LARGE SCALE GENOMIC DNA]</scope>
    <source>
        <strain evidence="2 3">DSM 44826</strain>
    </source>
</reference>
<dbReference type="RefSeq" id="WP_145908968.1">
    <property type="nucleotide sequence ID" value="NZ_BAAAMZ010000010.1"/>
</dbReference>
<sequence length="93" mass="9885">MGCGCVLALLAGASPRLALGLVWLLTNLVHRAFHGIVLPLLGLVFVPFGTLMYVLTYRPGHGVPGWGWALVVLGFALDLGNYGAGARARERSR</sequence>
<keyword evidence="1" id="KW-0812">Transmembrane</keyword>
<proteinExistence type="predicted"/>
<organism evidence="2 3">
    <name type="scientific">Kitasatospora viridis</name>
    <dbReference type="NCBI Taxonomy" id="281105"/>
    <lineage>
        <taxon>Bacteria</taxon>
        <taxon>Bacillati</taxon>
        <taxon>Actinomycetota</taxon>
        <taxon>Actinomycetes</taxon>
        <taxon>Kitasatosporales</taxon>
        <taxon>Streptomycetaceae</taxon>
        <taxon>Kitasatospora</taxon>
    </lineage>
</organism>
<protein>
    <submittedName>
        <fullName evidence="2">Uncharacterized protein</fullName>
    </submittedName>
</protein>
<evidence type="ECO:0000313" key="2">
    <source>
        <dbReference type="EMBL" id="TWF91372.1"/>
    </source>
</evidence>
<keyword evidence="1" id="KW-0472">Membrane</keyword>